<evidence type="ECO:0000256" key="5">
    <source>
        <dbReference type="ARBA" id="ARBA00022833"/>
    </source>
</evidence>
<dbReference type="GO" id="GO:0046872">
    <property type="term" value="F:metal ion binding"/>
    <property type="evidence" value="ECO:0007669"/>
    <property type="project" value="UniProtKB-KW"/>
</dbReference>
<organism evidence="7 8">
    <name type="scientific">Hypericibacter terrae</name>
    <dbReference type="NCBI Taxonomy" id="2602015"/>
    <lineage>
        <taxon>Bacteria</taxon>
        <taxon>Pseudomonadati</taxon>
        <taxon>Pseudomonadota</taxon>
        <taxon>Alphaproteobacteria</taxon>
        <taxon>Rhodospirillales</taxon>
        <taxon>Dongiaceae</taxon>
        <taxon>Hypericibacter</taxon>
    </lineage>
</organism>
<protein>
    <recommendedName>
        <fullName evidence="6">Metallo-beta-lactamase domain-containing protein</fullName>
    </recommendedName>
</protein>
<dbReference type="PANTHER" id="PTHR42978:SF2">
    <property type="entry name" value="102 KBASES UNSTABLE REGION: FROM 1 TO 119443"/>
    <property type="match status" value="1"/>
</dbReference>
<dbReference type="RefSeq" id="WP_225308277.1">
    <property type="nucleotide sequence ID" value="NZ_CP042906.1"/>
</dbReference>
<proteinExistence type="inferred from homology"/>
<keyword evidence="8" id="KW-1185">Reference proteome</keyword>
<evidence type="ECO:0000256" key="4">
    <source>
        <dbReference type="ARBA" id="ARBA00022801"/>
    </source>
</evidence>
<evidence type="ECO:0000259" key="6">
    <source>
        <dbReference type="SMART" id="SM00849"/>
    </source>
</evidence>
<dbReference type="InterPro" id="IPR001279">
    <property type="entry name" value="Metallo-B-lactamas"/>
</dbReference>
<dbReference type="AlphaFoldDB" id="A0A5J6MSA3"/>
<dbReference type="InterPro" id="IPR051013">
    <property type="entry name" value="MBL_superfamily_lactonases"/>
</dbReference>
<dbReference type="CDD" id="cd07711">
    <property type="entry name" value="MBLAC1-like_MBL-fold"/>
    <property type="match status" value="1"/>
</dbReference>
<sequence length="230" mass="25776">MADITYDIIVRGNNLRLRDGFLAMSNVTLVKTGRGYMLFDTAGYISRLGLITALRERNIAPADIKMVFLSHLHFDHCHNIDLFPTAKVFVSKTEWSYAKSPHHEDIFMPWGIHEMLQRYDLEILEGDGVIDPGVSFFPAPGHTPGSFAVRLDTQDRGCVVIAGDAIKYAKEVIMQRGDNVYDTAAHSTASIRRIAEMADRIIPGHFPELIKQPNGQFGWTEGAAFDLIVR</sequence>
<evidence type="ECO:0000256" key="2">
    <source>
        <dbReference type="ARBA" id="ARBA00007749"/>
    </source>
</evidence>
<gene>
    <name evidence="7" type="ORF">FRZ44_30590</name>
</gene>
<evidence type="ECO:0000313" key="7">
    <source>
        <dbReference type="EMBL" id="QEX17756.1"/>
    </source>
</evidence>
<evidence type="ECO:0000313" key="8">
    <source>
        <dbReference type="Proteomes" id="UP000326202"/>
    </source>
</evidence>
<dbReference type="InterPro" id="IPR036866">
    <property type="entry name" value="RibonucZ/Hydroxyglut_hydro"/>
</dbReference>
<comment type="cofactor">
    <cofactor evidence="1">
        <name>Zn(2+)</name>
        <dbReference type="ChEBI" id="CHEBI:29105"/>
    </cofactor>
</comment>
<feature type="domain" description="Metallo-beta-lactamase" evidence="6">
    <location>
        <begin position="24"/>
        <end position="205"/>
    </location>
</feature>
<dbReference type="SUPFAM" id="SSF56281">
    <property type="entry name" value="Metallo-hydrolase/oxidoreductase"/>
    <property type="match status" value="1"/>
</dbReference>
<dbReference type="Proteomes" id="UP000326202">
    <property type="component" value="Chromosome"/>
</dbReference>
<dbReference type="Gene3D" id="3.60.15.10">
    <property type="entry name" value="Ribonuclease Z/Hydroxyacylglutathione hydrolase-like"/>
    <property type="match status" value="1"/>
</dbReference>
<keyword evidence="5" id="KW-0862">Zinc</keyword>
<dbReference type="SMART" id="SM00849">
    <property type="entry name" value="Lactamase_B"/>
    <property type="match status" value="1"/>
</dbReference>
<comment type="similarity">
    <text evidence="2">Belongs to the metallo-beta-lactamase superfamily.</text>
</comment>
<evidence type="ECO:0000256" key="1">
    <source>
        <dbReference type="ARBA" id="ARBA00001947"/>
    </source>
</evidence>
<keyword evidence="4" id="KW-0378">Hydrolase</keyword>
<dbReference type="EMBL" id="CP042906">
    <property type="protein sequence ID" value="QEX17756.1"/>
    <property type="molecule type" value="Genomic_DNA"/>
</dbReference>
<dbReference type="Pfam" id="PF00753">
    <property type="entry name" value="Lactamase_B"/>
    <property type="match status" value="1"/>
</dbReference>
<dbReference type="GO" id="GO:0016787">
    <property type="term" value="F:hydrolase activity"/>
    <property type="evidence" value="ECO:0007669"/>
    <property type="project" value="UniProtKB-KW"/>
</dbReference>
<keyword evidence="3" id="KW-0479">Metal-binding</keyword>
<reference evidence="7 8" key="1">
    <citation type="submission" date="2019-08" db="EMBL/GenBank/DDBJ databases">
        <title>Hyperibacter terrae gen. nov., sp. nov. and Hyperibacter viscosus sp. nov., two new members in the family Rhodospirillaceae isolated from the rhizosphere of Hypericum perforatum.</title>
        <authorList>
            <person name="Noviana Z."/>
        </authorList>
    </citation>
    <scope>NUCLEOTIDE SEQUENCE [LARGE SCALE GENOMIC DNA]</scope>
    <source>
        <strain evidence="7 8">R5913</strain>
    </source>
</reference>
<dbReference type="KEGG" id="htq:FRZ44_30590"/>
<dbReference type="PANTHER" id="PTHR42978">
    <property type="entry name" value="QUORUM-QUENCHING LACTONASE YTNP-RELATED-RELATED"/>
    <property type="match status" value="1"/>
</dbReference>
<name>A0A5J6MSA3_9PROT</name>
<accession>A0A5J6MSA3</accession>
<evidence type="ECO:0000256" key="3">
    <source>
        <dbReference type="ARBA" id="ARBA00022723"/>
    </source>
</evidence>